<dbReference type="InterPro" id="IPR007235">
    <property type="entry name" value="Glyco_trans_28_C"/>
</dbReference>
<name>A0A8J2YDM9_9BACL</name>
<evidence type="ECO:0000256" key="4">
    <source>
        <dbReference type="ARBA" id="ARBA00022679"/>
    </source>
</evidence>
<keyword evidence="4" id="KW-0808">Transferase</keyword>
<reference evidence="7" key="1">
    <citation type="journal article" date="2014" name="Int. J. Syst. Evol. Microbiol.">
        <title>Complete genome sequence of Corynebacterium casei LMG S-19264T (=DSM 44701T), isolated from a smear-ripened cheese.</title>
        <authorList>
            <consortium name="US DOE Joint Genome Institute (JGI-PGF)"/>
            <person name="Walter F."/>
            <person name="Albersmeier A."/>
            <person name="Kalinowski J."/>
            <person name="Ruckert C."/>
        </authorList>
    </citation>
    <scope>NUCLEOTIDE SEQUENCE</scope>
    <source>
        <strain evidence="7">CGMCC 1.15179</strain>
    </source>
</reference>
<dbReference type="GO" id="GO:0009247">
    <property type="term" value="P:glycolipid biosynthetic process"/>
    <property type="evidence" value="ECO:0007669"/>
    <property type="project" value="InterPro"/>
</dbReference>
<dbReference type="Pfam" id="PF04101">
    <property type="entry name" value="Glyco_tran_28_C"/>
    <property type="match status" value="1"/>
</dbReference>
<keyword evidence="8" id="KW-1185">Reference proteome</keyword>
<protein>
    <submittedName>
        <fullName evidence="7">UDP-glucuronosyltransferase</fullName>
    </submittedName>
</protein>
<dbReference type="PANTHER" id="PTHR43025:SF3">
    <property type="entry name" value="MONOGALACTOSYLDIACYLGLYCEROL SYNTHASE 1, CHLOROPLASTIC"/>
    <property type="match status" value="1"/>
</dbReference>
<evidence type="ECO:0000259" key="6">
    <source>
        <dbReference type="Pfam" id="PF06925"/>
    </source>
</evidence>
<feature type="domain" description="Glycosyl transferase family 28 C-terminal" evidence="5">
    <location>
        <begin position="225"/>
        <end position="348"/>
    </location>
</feature>
<comment type="subcellular location">
    <subcellularLocation>
        <location evidence="1">Membrane</location>
    </subcellularLocation>
</comment>
<dbReference type="InterPro" id="IPR050519">
    <property type="entry name" value="Glycosyltransf_28_UgtP"/>
</dbReference>
<evidence type="ECO:0000256" key="3">
    <source>
        <dbReference type="ARBA" id="ARBA00022676"/>
    </source>
</evidence>
<gene>
    <name evidence="7" type="ORF">GCM10011571_31060</name>
</gene>
<dbReference type="Gene3D" id="3.40.50.2000">
    <property type="entry name" value="Glycogen Phosphorylase B"/>
    <property type="match status" value="2"/>
</dbReference>
<dbReference type="RefSeq" id="WP_188648807.1">
    <property type="nucleotide sequence ID" value="NZ_BMHQ01000013.1"/>
</dbReference>
<comment type="caution">
    <text evidence="7">The sequence shown here is derived from an EMBL/GenBank/DDBJ whole genome shotgun (WGS) entry which is preliminary data.</text>
</comment>
<dbReference type="PANTHER" id="PTHR43025">
    <property type="entry name" value="MONOGALACTOSYLDIACYLGLYCEROL SYNTHASE"/>
    <property type="match status" value="1"/>
</dbReference>
<evidence type="ECO:0000313" key="7">
    <source>
        <dbReference type="EMBL" id="GGE26633.1"/>
    </source>
</evidence>
<comment type="similarity">
    <text evidence="2">Belongs to the glycosyltransferase 28 family.</text>
</comment>
<dbReference type="Proteomes" id="UP000625210">
    <property type="component" value="Unassembled WGS sequence"/>
</dbReference>
<dbReference type="Pfam" id="PF06925">
    <property type="entry name" value="MGDG_synth"/>
    <property type="match status" value="1"/>
</dbReference>
<organism evidence="7 8">
    <name type="scientific">Marinithermofilum abyssi</name>
    <dbReference type="NCBI Taxonomy" id="1571185"/>
    <lineage>
        <taxon>Bacteria</taxon>
        <taxon>Bacillati</taxon>
        <taxon>Bacillota</taxon>
        <taxon>Bacilli</taxon>
        <taxon>Bacillales</taxon>
        <taxon>Thermoactinomycetaceae</taxon>
        <taxon>Marinithermofilum</taxon>
    </lineage>
</organism>
<evidence type="ECO:0000313" key="8">
    <source>
        <dbReference type="Proteomes" id="UP000625210"/>
    </source>
</evidence>
<dbReference type="SUPFAM" id="SSF53756">
    <property type="entry name" value="UDP-Glycosyltransferase/glycogen phosphorylase"/>
    <property type="match status" value="1"/>
</dbReference>
<evidence type="ECO:0000259" key="5">
    <source>
        <dbReference type="Pfam" id="PF04101"/>
    </source>
</evidence>
<dbReference type="GO" id="GO:0016758">
    <property type="term" value="F:hexosyltransferase activity"/>
    <property type="evidence" value="ECO:0007669"/>
    <property type="project" value="InterPro"/>
</dbReference>
<dbReference type="EMBL" id="BMHQ01000013">
    <property type="protein sequence ID" value="GGE26633.1"/>
    <property type="molecule type" value="Genomic_DNA"/>
</dbReference>
<accession>A0A8J2YDM9</accession>
<keyword evidence="3" id="KW-0328">Glycosyltransferase</keyword>
<dbReference type="GO" id="GO:0016020">
    <property type="term" value="C:membrane"/>
    <property type="evidence" value="ECO:0007669"/>
    <property type="project" value="UniProtKB-SubCell"/>
</dbReference>
<evidence type="ECO:0000256" key="1">
    <source>
        <dbReference type="ARBA" id="ARBA00004370"/>
    </source>
</evidence>
<dbReference type="InterPro" id="IPR009695">
    <property type="entry name" value="Diacylglyc_glucosyltr_N"/>
</dbReference>
<dbReference type="AlphaFoldDB" id="A0A8J2YDM9"/>
<sequence>MDRMVWSGGQPGKVAVPTDWSHNKTILFVSENFGSGHTKAAEALAKGIEEKDPEIRVQLVELGRHLRPQVNQALLYSYLGMIKKAPFIWRKVYGRHHERSFPRWLQWCLHQTLYSSLSKYIAQYQPQVVVSTHPFASSGVARLKRAGFPLKLVTVITDFSAHGSWVHPEVDLYLAPSTDVMRQLMQMGVHPARIAVTGIPTESRFWKGKDSDEARKQLGLKQLPTVLILGGGLGLGRIDHLARLAAKWKGRLQFLYCTGRNTKLLETLRQNPELQHPHVCLIGYTESVDQWMDAADVVLTKPGGMTCTEAIAKGKPLLLYGSIPGHEEENSRFLEKHGLAEKLKNEEDLDLWMQRLVQDPQCLQEIRENMLRWRWNIHPSKSVDAVHQLMTSSSVR</sequence>
<reference evidence="7" key="2">
    <citation type="submission" date="2020-09" db="EMBL/GenBank/DDBJ databases">
        <authorList>
            <person name="Sun Q."/>
            <person name="Zhou Y."/>
        </authorList>
    </citation>
    <scope>NUCLEOTIDE SEQUENCE</scope>
    <source>
        <strain evidence="7">CGMCC 1.15179</strain>
    </source>
</reference>
<evidence type="ECO:0000256" key="2">
    <source>
        <dbReference type="ARBA" id="ARBA00006962"/>
    </source>
</evidence>
<proteinExistence type="inferred from homology"/>
<feature type="domain" description="Diacylglycerol glucosyltransferase N-terminal" evidence="6">
    <location>
        <begin position="37"/>
        <end position="200"/>
    </location>
</feature>